<reference evidence="2" key="1">
    <citation type="submission" date="2017-04" db="EMBL/GenBank/DDBJ databases">
        <authorList>
            <person name="Afonso C.L."/>
            <person name="Miller P.J."/>
            <person name="Scott M.A."/>
            <person name="Spackman E."/>
            <person name="Goraichik I."/>
            <person name="Dimitrov K.M."/>
            <person name="Suarez D.L."/>
            <person name="Swayne D.E."/>
        </authorList>
    </citation>
    <scope>NUCLEOTIDE SEQUENCE [LARGE SCALE GENOMIC DNA]</scope>
    <source>
        <strain evidence="2">DSM 43828</strain>
    </source>
</reference>
<dbReference type="Gene3D" id="3.40.640.10">
    <property type="entry name" value="Type I PLP-dependent aspartate aminotransferase-like (Major domain)"/>
    <property type="match status" value="1"/>
</dbReference>
<keyword evidence="3" id="KW-1185">Reference proteome</keyword>
<feature type="domain" description="Aminotransferase class V" evidence="1">
    <location>
        <begin position="55"/>
        <end position="216"/>
    </location>
</feature>
<name>A0A1W2EP47_KIBAR</name>
<sequence length="343" mass="36150">MRIAFGQSFDVPAGYLNTASIGIPPKVAVDGLMDAVRRWQSGKDAPPDFDSDVRLARKAWGALIGVEESTVASGASVSQLISLVAASVPDGTRVVTARGEFTSVSFPFASQAHRGVTVTEVDLAELPSCVDRFDLVAVSVVQSADGTVVDLESLRDAAAAAGTQVLLDVTQAAGWMPLRLDWADWVIGACYKWLMSPRGAAWMAVKPETLERTVPIAANWYAGEDPWSTVYGLPLRLASDARGLDLSPVWFSQLTAAIVVPWLASLDIEAVRDHCVGLADGLLVALGLAPKGSAIVSLDIPDAAEKLAAAGVKSSVRAGRVRLACHLYNTAGDIESVLSALRD</sequence>
<evidence type="ECO:0000259" key="1">
    <source>
        <dbReference type="Pfam" id="PF00266"/>
    </source>
</evidence>
<dbReference type="InterPro" id="IPR015422">
    <property type="entry name" value="PyrdxlP-dep_Trfase_small"/>
</dbReference>
<dbReference type="GO" id="GO:0016829">
    <property type="term" value="F:lyase activity"/>
    <property type="evidence" value="ECO:0007669"/>
    <property type="project" value="UniProtKB-KW"/>
</dbReference>
<dbReference type="RefSeq" id="WP_033381068.1">
    <property type="nucleotide sequence ID" value="NZ_FWXV01000003.1"/>
</dbReference>
<evidence type="ECO:0000313" key="3">
    <source>
        <dbReference type="Proteomes" id="UP000192674"/>
    </source>
</evidence>
<dbReference type="Gene3D" id="3.90.1150.10">
    <property type="entry name" value="Aspartate Aminotransferase, domain 1"/>
    <property type="match status" value="1"/>
</dbReference>
<keyword evidence="2" id="KW-0456">Lyase</keyword>
<dbReference type="PANTHER" id="PTHR43586:SF21">
    <property type="entry name" value="PYRIDOXAL PHOSPHATE (PLP)-DEPENDENT ASPARTATE AMINOTRANSFERASE SUPERFAMILY"/>
    <property type="match status" value="1"/>
</dbReference>
<dbReference type="InterPro" id="IPR015424">
    <property type="entry name" value="PyrdxlP-dep_Trfase"/>
</dbReference>
<proteinExistence type="predicted"/>
<dbReference type="Pfam" id="PF00266">
    <property type="entry name" value="Aminotran_5"/>
    <property type="match status" value="1"/>
</dbReference>
<dbReference type="OrthoDB" id="250246at2"/>
<dbReference type="AlphaFoldDB" id="A0A1W2EP47"/>
<dbReference type="InterPro" id="IPR000192">
    <property type="entry name" value="Aminotrans_V_dom"/>
</dbReference>
<evidence type="ECO:0000313" key="2">
    <source>
        <dbReference type="EMBL" id="SMD11459.1"/>
    </source>
</evidence>
<dbReference type="InterPro" id="IPR015421">
    <property type="entry name" value="PyrdxlP-dep_Trfase_major"/>
</dbReference>
<dbReference type="SUPFAM" id="SSF53383">
    <property type="entry name" value="PLP-dependent transferases"/>
    <property type="match status" value="1"/>
</dbReference>
<gene>
    <name evidence="2" type="ORF">SAMN05661093_04789</name>
</gene>
<dbReference type="Proteomes" id="UP000192674">
    <property type="component" value="Unassembled WGS sequence"/>
</dbReference>
<dbReference type="PANTHER" id="PTHR43586">
    <property type="entry name" value="CYSTEINE DESULFURASE"/>
    <property type="match status" value="1"/>
</dbReference>
<protein>
    <submittedName>
        <fullName evidence="2">Selenocysteine lyase/Cysteine desulfurase</fullName>
    </submittedName>
</protein>
<dbReference type="EMBL" id="FWXV01000003">
    <property type="protein sequence ID" value="SMD11459.1"/>
    <property type="molecule type" value="Genomic_DNA"/>
</dbReference>
<accession>A0A1W2EP47</accession>
<organism evidence="2 3">
    <name type="scientific">Kibdelosporangium aridum</name>
    <dbReference type="NCBI Taxonomy" id="2030"/>
    <lineage>
        <taxon>Bacteria</taxon>
        <taxon>Bacillati</taxon>
        <taxon>Actinomycetota</taxon>
        <taxon>Actinomycetes</taxon>
        <taxon>Pseudonocardiales</taxon>
        <taxon>Pseudonocardiaceae</taxon>
        <taxon>Kibdelosporangium</taxon>
    </lineage>
</organism>